<protein>
    <recommendedName>
        <fullName evidence="3">DUF1496 domain-containing protein</fullName>
    </recommendedName>
</protein>
<dbReference type="RefSeq" id="WP_147121876.1">
    <property type="nucleotide sequence ID" value="NZ_VOPY01000001.1"/>
</dbReference>
<comment type="caution">
    <text evidence="1">The sequence shown here is derived from an EMBL/GenBank/DDBJ whole genome shotgun (WGS) entry which is preliminary data.</text>
</comment>
<dbReference type="Proteomes" id="UP000321129">
    <property type="component" value="Unassembled WGS sequence"/>
</dbReference>
<gene>
    <name evidence="1" type="ORF">FSZ31_04780</name>
</gene>
<dbReference type="OrthoDB" id="5784855at2"/>
<evidence type="ECO:0000313" key="1">
    <source>
        <dbReference type="EMBL" id="TXC74039.1"/>
    </source>
</evidence>
<dbReference type="EMBL" id="VOPY01000001">
    <property type="protein sequence ID" value="TXC74039.1"/>
    <property type="molecule type" value="Genomic_DNA"/>
</dbReference>
<name>A0A5C6UM99_9SPHN</name>
<evidence type="ECO:0000313" key="2">
    <source>
        <dbReference type="Proteomes" id="UP000321129"/>
    </source>
</evidence>
<organism evidence="1 2">
    <name type="scientific">Flavisphingopyxis soli</name>
    <dbReference type="NCBI Taxonomy" id="2601267"/>
    <lineage>
        <taxon>Bacteria</taxon>
        <taxon>Pseudomonadati</taxon>
        <taxon>Pseudomonadota</taxon>
        <taxon>Alphaproteobacteria</taxon>
        <taxon>Sphingomonadales</taxon>
        <taxon>Sphingopyxidaceae</taxon>
        <taxon>Flavisphingopyxis</taxon>
    </lineage>
</organism>
<sequence>MEKPETSPIISEEEAANLPENINGAQCYMQAHDRWYNDGETTCVNGRDHRCRDGRWVALGTSDYC</sequence>
<proteinExistence type="predicted"/>
<accession>A0A5C6UM99</accession>
<evidence type="ECO:0008006" key="3">
    <source>
        <dbReference type="Google" id="ProtNLM"/>
    </source>
</evidence>
<reference evidence="1 2" key="1">
    <citation type="submission" date="2019-08" db="EMBL/GenBank/DDBJ databases">
        <title>Sphingorhabdus soil sp. nov., isolated from arctic soil.</title>
        <authorList>
            <person name="Liu Y."/>
        </authorList>
    </citation>
    <scope>NUCLEOTIDE SEQUENCE [LARGE SCALE GENOMIC DNA]</scope>
    <source>
        <strain evidence="1 2">D-2Q-5-6</strain>
    </source>
</reference>
<keyword evidence="2" id="KW-1185">Reference proteome</keyword>
<dbReference type="AlphaFoldDB" id="A0A5C6UM99"/>